<dbReference type="EMBL" id="LAYJ01000033">
    <property type="protein sequence ID" value="KKI52156.1"/>
    <property type="molecule type" value="Genomic_DNA"/>
</dbReference>
<reference evidence="2 3" key="1">
    <citation type="submission" date="2015-04" db="EMBL/GenBank/DDBJ databases">
        <title>Draft genome sequence of bacteremic isolate Catabacter hongkongensis type strain HKU16T.</title>
        <authorList>
            <person name="Lau S.K."/>
            <person name="Teng J.L."/>
            <person name="Huang Y."/>
            <person name="Curreem S.O."/>
            <person name="Tsui S.K."/>
            <person name="Woo P.C."/>
        </authorList>
    </citation>
    <scope>NUCLEOTIDE SEQUENCE [LARGE SCALE GENOMIC DNA]</scope>
    <source>
        <strain evidence="2 3">HKU16</strain>
    </source>
</reference>
<accession>A0A0M2NME3</accession>
<keyword evidence="1" id="KW-0812">Transmembrane</keyword>
<protein>
    <submittedName>
        <fullName evidence="2">Uncharacterized protein</fullName>
    </submittedName>
</protein>
<keyword evidence="1" id="KW-0472">Membrane</keyword>
<gene>
    <name evidence="2" type="ORF">CHK_0264</name>
</gene>
<dbReference type="AlphaFoldDB" id="A0A0M2NME3"/>
<dbReference type="Proteomes" id="UP000034076">
    <property type="component" value="Unassembled WGS sequence"/>
</dbReference>
<proteinExistence type="predicted"/>
<evidence type="ECO:0000256" key="1">
    <source>
        <dbReference type="SAM" id="Phobius"/>
    </source>
</evidence>
<feature type="transmembrane region" description="Helical" evidence="1">
    <location>
        <begin position="239"/>
        <end position="257"/>
    </location>
</feature>
<feature type="transmembrane region" description="Helical" evidence="1">
    <location>
        <begin position="162"/>
        <end position="183"/>
    </location>
</feature>
<evidence type="ECO:0000313" key="2">
    <source>
        <dbReference type="EMBL" id="KKI52156.1"/>
    </source>
</evidence>
<evidence type="ECO:0000313" key="3">
    <source>
        <dbReference type="Proteomes" id="UP000034076"/>
    </source>
</evidence>
<comment type="caution">
    <text evidence="2">The sequence shown here is derived from an EMBL/GenBank/DDBJ whole genome shotgun (WGS) entry which is preliminary data.</text>
</comment>
<sequence>MLKSKKALGVFLIITLILILGIQVSCFAQSSDAQSGDEIIGDTRQMLEAISLGEQDKIAEMVTEDVKSGLSAEVVTQMRDYLKGTVQDIAVSDVAFSTLNAQDGTPLETRSADVVVTTDQDEYHINVTQINQDGNWQFHVFNLINSSDYAAVTQVENDQSRMMQGVMVAVTVIFYAVIAWAIVACIRAKIKMKWLWIILIILLCICITVASNGAGIVRATVSFNIYIASFSSAYYFMNGGYQLNFILPVGAVLFLALKRKLEKNYREKLAAEQHTMSEAAAFGREEEENGQTK</sequence>
<organism evidence="2 3">
    <name type="scientific">Christensenella hongkongensis</name>
    <dbReference type="NCBI Taxonomy" id="270498"/>
    <lineage>
        <taxon>Bacteria</taxon>
        <taxon>Bacillati</taxon>
        <taxon>Bacillota</taxon>
        <taxon>Clostridia</taxon>
        <taxon>Christensenellales</taxon>
        <taxon>Christensenellaceae</taxon>
        <taxon>Christensenella</taxon>
    </lineage>
</organism>
<keyword evidence="1" id="KW-1133">Transmembrane helix</keyword>
<keyword evidence="3" id="KW-1185">Reference proteome</keyword>
<dbReference type="RefSeq" id="WP_046442181.1">
    <property type="nucleotide sequence ID" value="NZ_LAYJ01000033.1"/>
</dbReference>
<dbReference type="STRING" id="270498.CHK_0264"/>
<name>A0A0M2NME3_9FIRM</name>
<feature type="transmembrane region" description="Helical" evidence="1">
    <location>
        <begin position="195"/>
        <end position="219"/>
    </location>
</feature>